<dbReference type="SUPFAM" id="SSF53146">
    <property type="entry name" value="Nitrogenase accessory factor-like"/>
    <property type="match status" value="1"/>
</dbReference>
<dbReference type="AlphaFoldDB" id="A0A7G9Y6S3"/>
<evidence type="ECO:0000313" key="14">
    <source>
        <dbReference type="EMBL" id="QNO44648.1"/>
    </source>
</evidence>
<sequence>MVPVARDKKAALVSIAVTAFLAAIKFLAGTLSGSIALVADAVHSLTDVISSIGVVIGLKISDRKPTETFPYGFYRAENIVSLFLALAIIYAGYEIVLTSVEKFTTVKVLTNVPYAIVVALISLLFTLLLSRYKLKVGREENSPSLIADGEHTRADTYASAAVLVGILGNYIGFYSLDPASGILVSLFIFKAGYEILKDSIKVLLDASIDYESLNRIREITSGTHGVGEIQSLAARSSGKFIFIELGIGTKLRDLERAHQLSDKIEMRIKSEIRNVDRVLIHIEPEERELIRYAVPCTENNGTLSRVSEHFGGAEYFCIFDMQRGDNEITDMRFLKNPFVTLEKRKGLKAAELLVANDIDKLITKESIAQKSPFYVLDDAYVESEVTNLDTIGEIIANQAMCNHDRSTYR</sequence>
<dbReference type="InterPro" id="IPR027470">
    <property type="entry name" value="Cation_efflux_CTD"/>
</dbReference>
<comment type="similarity">
    <text evidence="2">Belongs to the cation diffusion facilitator (CDF) transporter (TC 2.A.4) family.</text>
</comment>
<dbReference type="Gene3D" id="1.20.1510.10">
    <property type="entry name" value="Cation efflux protein transmembrane domain"/>
    <property type="match status" value="1"/>
</dbReference>
<dbReference type="Gene3D" id="3.30.70.1350">
    <property type="entry name" value="Cation efflux protein, cytoplasmic domain"/>
    <property type="match status" value="1"/>
</dbReference>
<keyword evidence="4 7" id="KW-0812">Transmembrane</keyword>
<evidence type="ECO:0000256" key="3">
    <source>
        <dbReference type="ARBA" id="ARBA00022448"/>
    </source>
</evidence>
<feature type="transmembrane region" description="Helical" evidence="7">
    <location>
        <begin position="41"/>
        <end position="58"/>
    </location>
</feature>
<accession>A0A7G9Y6S3</accession>
<dbReference type="InterPro" id="IPR036105">
    <property type="entry name" value="DiNase_FeMo-co_biosyn_sf"/>
</dbReference>
<evidence type="ECO:0000256" key="2">
    <source>
        <dbReference type="ARBA" id="ARBA00008114"/>
    </source>
</evidence>
<reference evidence="11" key="1">
    <citation type="submission" date="2020-06" db="EMBL/GenBank/DDBJ databases">
        <title>Unique genomic features of the anaerobic methanotrophic archaea.</title>
        <authorList>
            <person name="Chadwick G.L."/>
            <person name="Skennerton C.T."/>
            <person name="Laso-Perez R."/>
            <person name="Leu A.O."/>
            <person name="Speth D.R."/>
            <person name="Yu H."/>
            <person name="Morgan-Lang C."/>
            <person name="Hatzenpichler R."/>
            <person name="Goudeau D."/>
            <person name="Malmstrom R."/>
            <person name="Brazelton W.J."/>
            <person name="Woyke T."/>
            <person name="Hallam S.J."/>
            <person name="Tyson G.W."/>
            <person name="Wegener G."/>
            <person name="Boetius A."/>
            <person name="Orphan V."/>
        </authorList>
    </citation>
    <scope>NUCLEOTIDE SEQUENCE</scope>
</reference>
<dbReference type="Pfam" id="PF02579">
    <property type="entry name" value="Nitro_FeMo-Co"/>
    <property type="match status" value="1"/>
</dbReference>
<evidence type="ECO:0000313" key="15">
    <source>
        <dbReference type="EMBL" id="QNO45196.1"/>
    </source>
</evidence>
<dbReference type="InterPro" id="IPR002524">
    <property type="entry name" value="Cation_efflux"/>
</dbReference>
<feature type="domain" description="Cation efflux protein cytoplasmic" evidence="10">
    <location>
        <begin position="209"/>
        <end position="285"/>
    </location>
</feature>
<evidence type="ECO:0000313" key="12">
    <source>
        <dbReference type="EMBL" id="QNO43911.1"/>
    </source>
</evidence>
<protein>
    <submittedName>
        <fullName evidence="11">Ferrous-iron efflux pump FieF</fullName>
    </submittedName>
</protein>
<evidence type="ECO:0000259" key="9">
    <source>
        <dbReference type="Pfam" id="PF02579"/>
    </source>
</evidence>
<name>A0A7G9Y6S3_9EURY</name>
<feature type="domain" description="Cation efflux protein transmembrane" evidence="8">
    <location>
        <begin position="12"/>
        <end position="204"/>
    </location>
</feature>
<evidence type="ECO:0000256" key="5">
    <source>
        <dbReference type="ARBA" id="ARBA00022989"/>
    </source>
</evidence>
<dbReference type="PANTHER" id="PTHR43840:SF15">
    <property type="entry name" value="MITOCHONDRIAL METAL TRANSPORTER 1-RELATED"/>
    <property type="match status" value="1"/>
</dbReference>
<dbReference type="InterPro" id="IPR027469">
    <property type="entry name" value="Cation_efflux_TMD_sf"/>
</dbReference>
<dbReference type="EMBL" id="MT631079">
    <property type="protein sequence ID" value="QNO45196.1"/>
    <property type="molecule type" value="Genomic_DNA"/>
</dbReference>
<keyword evidence="5 7" id="KW-1133">Transmembrane helix</keyword>
<dbReference type="InterPro" id="IPR036837">
    <property type="entry name" value="Cation_efflux_CTD_sf"/>
</dbReference>
<comment type="subcellular location">
    <subcellularLocation>
        <location evidence="1">Membrane</location>
        <topology evidence="1">Multi-pass membrane protein</topology>
    </subcellularLocation>
</comment>
<evidence type="ECO:0000313" key="13">
    <source>
        <dbReference type="EMBL" id="QNO44464.1"/>
    </source>
</evidence>
<dbReference type="InterPro" id="IPR003731">
    <property type="entry name" value="Di-Nase_FeMo-co_biosynth"/>
</dbReference>
<dbReference type="SUPFAM" id="SSF160240">
    <property type="entry name" value="Cation efflux protein cytoplasmic domain-like"/>
    <property type="match status" value="1"/>
</dbReference>
<dbReference type="EMBL" id="MT630850">
    <property type="protein sequence ID" value="QNO43707.1"/>
    <property type="molecule type" value="Genomic_DNA"/>
</dbReference>
<feature type="transmembrane region" description="Helical" evidence="7">
    <location>
        <begin position="112"/>
        <end position="129"/>
    </location>
</feature>
<evidence type="ECO:0000256" key="7">
    <source>
        <dbReference type="SAM" id="Phobius"/>
    </source>
</evidence>
<evidence type="ECO:0000256" key="1">
    <source>
        <dbReference type="ARBA" id="ARBA00004141"/>
    </source>
</evidence>
<keyword evidence="3" id="KW-0813">Transport</keyword>
<evidence type="ECO:0000259" key="8">
    <source>
        <dbReference type="Pfam" id="PF01545"/>
    </source>
</evidence>
<feature type="transmembrane region" description="Helical" evidence="7">
    <location>
        <begin position="12"/>
        <end position="35"/>
    </location>
</feature>
<evidence type="ECO:0000256" key="6">
    <source>
        <dbReference type="ARBA" id="ARBA00023136"/>
    </source>
</evidence>
<dbReference type="EMBL" id="MT630876">
    <property type="protein sequence ID" value="QNO43911.1"/>
    <property type="molecule type" value="Genomic_DNA"/>
</dbReference>
<organism evidence="11">
    <name type="scientific">Candidatus Methanogaster sp. ANME-2c ERB4</name>
    <dbReference type="NCBI Taxonomy" id="2759911"/>
    <lineage>
        <taxon>Archaea</taxon>
        <taxon>Methanobacteriati</taxon>
        <taxon>Methanobacteriota</taxon>
        <taxon>Stenosarchaea group</taxon>
        <taxon>Methanomicrobia</taxon>
        <taxon>Methanosarcinales</taxon>
        <taxon>ANME-2 cluster</taxon>
        <taxon>Candidatus Methanogasteraceae</taxon>
        <taxon>Candidatus Methanogaster</taxon>
    </lineage>
</organism>
<dbReference type="EMBL" id="MT630993">
    <property type="protein sequence ID" value="QNO44648.1"/>
    <property type="molecule type" value="Genomic_DNA"/>
</dbReference>
<gene>
    <name evidence="11" type="primary">fieF</name>
    <name evidence="11" type="ORF">CIGHHIFM_00010</name>
    <name evidence="13" type="ORF">ELEJOALA_00010</name>
    <name evidence="14" type="ORF">GAFOMAFF_00017</name>
    <name evidence="15" type="ORF">KDMJNAGO_00010</name>
    <name evidence="12" type="ORF">NANOEKIO_00010</name>
</gene>
<dbReference type="InterPro" id="IPR050291">
    <property type="entry name" value="CDF_Transporter"/>
</dbReference>
<evidence type="ECO:0000259" key="10">
    <source>
        <dbReference type="Pfam" id="PF16916"/>
    </source>
</evidence>
<dbReference type="FunFam" id="1.20.1510.10:FF:000006">
    <property type="entry name" value="Divalent cation efflux transporter"/>
    <property type="match status" value="1"/>
</dbReference>
<evidence type="ECO:0000313" key="11">
    <source>
        <dbReference type="EMBL" id="QNO43707.1"/>
    </source>
</evidence>
<dbReference type="GO" id="GO:0016020">
    <property type="term" value="C:membrane"/>
    <property type="evidence" value="ECO:0007669"/>
    <property type="project" value="UniProtKB-SubCell"/>
</dbReference>
<dbReference type="Gene3D" id="3.30.420.130">
    <property type="entry name" value="Dinitrogenase iron-molybdenum cofactor biosynthesis domain"/>
    <property type="match status" value="1"/>
</dbReference>
<feature type="transmembrane region" description="Helical" evidence="7">
    <location>
        <begin position="79"/>
        <end position="100"/>
    </location>
</feature>
<evidence type="ECO:0000256" key="4">
    <source>
        <dbReference type="ARBA" id="ARBA00022692"/>
    </source>
</evidence>
<dbReference type="InterPro" id="IPR058533">
    <property type="entry name" value="Cation_efflux_TM"/>
</dbReference>
<dbReference type="EMBL" id="MT630974">
    <property type="protein sequence ID" value="QNO44464.1"/>
    <property type="molecule type" value="Genomic_DNA"/>
</dbReference>
<proteinExistence type="inferred from homology"/>
<dbReference type="GO" id="GO:0008324">
    <property type="term" value="F:monoatomic cation transmembrane transporter activity"/>
    <property type="evidence" value="ECO:0007669"/>
    <property type="project" value="InterPro"/>
</dbReference>
<dbReference type="NCBIfam" id="TIGR01297">
    <property type="entry name" value="CDF"/>
    <property type="match status" value="1"/>
</dbReference>
<dbReference type="SUPFAM" id="SSF161111">
    <property type="entry name" value="Cation efflux protein transmembrane domain-like"/>
    <property type="match status" value="1"/>
</dbReference>
<dbReference type="PANTHER" id="PTHR43840">
    <property type="entry name" value="MITOCHONDRIAL METAL TRANSPORTER 1-RELATED"/>
    <property type="match status" value="1"/>
</dbReference>
<dbReference type="Pfam" id="PF16916">
    <property type="entry name" value="ZT_dimer"/>
    <property type="match status" value="1"/>
</dbReference>
<dbReference type="Pfam" id="PF01545">
    <property type="entry name" value="Cation_efflux"/>
    <property type="match status" value="1"/>
</dbReference>
<keyword evidence="6 7" id="KW-0472">Membrane</keyword>
<feature type="domain" description="Dinitrogenase iron-molybdenum cofactor biosynthesis" evidence="9">
    <location>
        <begin position="304"/>
        <end position="364"/>
    </location>
</feature>